<accession>A0ACB6RAP6</accession>
<reference evidence="1" key="1">
    <citation type="journal article" date="2020" name="Stud. Mycol.">
        <title>101 Dothideomycetes genomes: a test case for predicting lifestyles and emergence of pathogens.</title>
        <authorList>
            <person name="Haridas S."/>
            <person name="Albert R."/>
            <person name="Binder M."/>
            <person name="Bloem J."/>
            <person name="Labutti K."/>
            <person name="Salamov A."/>
            <person name="Andreopoulos B."/>
            <person name="Baker S."/>
            <person name="Barry K."/>
            <person name="Bills G."/>
            <person name="Bluhm B."/>
            <person name="Cannon C."/>
            <person name="Castanera R."/>
            <person name="Culley D."/>
            <person name="Daum C."/>
            <person name="Ezra D."/>
            <person name="Gonzalez J."/>
            <person name="Henrissat B."/>
            <person name="Kuo A."/>
            <person name="Liang C."/>
            <person name="Lipzen A."/>
            <person name="Lutzoni F."/>
            <person name="Magnuson J."/>
            <person name="Mondo S."/>
            <person name="Nolan M."/>
            <person name="Ohm R."/>
            <person name="Pangilinan J."/>
            <person name="Park H.-J."/>
            <person name="Ramirez L."/>
            <person name="Alfaro M."/>
            <person name="Sun H."/>
            <person name="Tritt A."/>
            <person name="Yoshinaga Y."/>
            <person name="Zwiers L.-H."/>
            <person name="Turgeon B."/>
            <person name="Goodwin S."/>
            <person name="Spatafora J."/>
            <person name="Crous P."/>
            <person name="Grigoriev I."/>
        </authorList>
    </citation>
    <scope>NUCLEOTIDE SEQUENCE</scope>
    <source>
        <strain evidence="1">ATCC 200398</strain>
    </source>
</reference>
<organism evidence="1 2">
    <name type="scientific">Lindgomyces ingoldianus</name>
    <dbReference type="NCBI Taxonomy" id="673940"/>
    <lineage>
        <taxon>Eukaryota</taxon>
        <taxon>Fungi</taxon>
        <taxon>Dikarya</taxon>
        <taxon>Ascomycota</taxon>
        <taxon>Pezizomycotina</taxon>
        <taxon>Dothideomycetes</taxon>
        <taxon>Pleosporomycetidae</taxon>
        <taxon>Pleosporales</taxon>
        <taxon>Lindgomycetaceae</taxon>
        <taxon>Lindgomyces</taxon>
    </lineage>
</organism>
<protein>
    <submittedName>
        <fullName evidence="1">Uncharacterized protein</fullName>
    </submittedName>
</protein>
<proteinExistence type="predicted"/>
<evidence type="ECO:0000313" key="2">
    <source>
        <dbReference type="Proteomes" id="UP000799755"/>
    </source>
</evidence>
<comment type="caution">
    <text evidence="1">The sequence shown here is derived from an EMBL/GenBank/DDBJ whole genome shotgun (WGS) entry which is preliminary data.</text>
</comment>
<name>A0ACB6RAP6_9PLEO</name>
<dbReference type="Proteomes" id="UP000799755">
    <property type="component" value="Unassembled WGS sequence"/>
</dbReference>
<evidence type="ECO:0000313" key="1">
    <source>
        <dbReference type="EMBL" id="KAF2475795.1"/>
    </source>
</evidence>
<dbReference type="EMBL" id="MU003495">
    <property type="protein sequence ID" value="KAF2475795.1"/>
    <property type="molecule type" value="Genomic_DNA"/>
</dbReference>
<keyword evidence="2" id="KW-1185">Reference proteome</keyword>
<gene>
    <name evidence="1" type="ORF">BDR25DRAFT_339793</name>
</gene>
<sequence>MPLALSVALPADSGRIAEIHMAAFGPNAMLRAQFPTPAVRDALQRSIESKALADILDPKTTVLVVRDLDQAAPGGKDQSDQSTDVRFTGDEHDEDACKKGTIISFAKWAHPVAEDEEYEEPPWHWPEGTALEVLNEWTKQMEEAQEKVVGSTPCYRLNFMGTDPVHERRGAASMMLRWGLEQCRKHNAPAYLESTIEAAPFYEKNGFIAIETLSLKLQDSYGCVETYKEIGFLYRPQKA</sequence>